<name>D0P2W0_PHYIT</name>
<proteinExistence type="predicted"/>
<protein>
    <submittedName>
        <fullName evidence="1">Uncharacterized protein</fullName>
    </submittedName>
</protein>
<dbReference type="AlphaFoldDB" id="D0P2W0"/>
<dbReference type="EMBL" id="DS028315">
    <property type="protein sequence ID" value="EEY57099.1"/>
    <property type="molecule type" value="Genomic_DNA"/>
</dbReference>
<dbReference type="InParanoid" id="D0P2W0"/>
<dbReference type="GeneID" id="9463635"/>
<gene>
    <name evidence="1" type="ORF">PITG_20957</name>
</gene>
<keyword evidence="2" id="KW-1185">Reference proteome</keyword>
<evidence type="ECO:0000313" key="2">
    <source>
        <dbReference type="Proteomes" id="UP000006643"/>
    </source>
</evidence>
<organism evidence="1 2">
    <name type="scientific">Phytophthora infestans (strain T30-4)</name>
    <name type="common">Potato late blight agent</name>
    <dbReference type="NCBI Taxonomy" id="403677"/>
    <lineage>
        <taxon>Eukaryota</taxon>
        <taxon>Sar</taxon>
        <taxon>Stramenopiles</taxon>
        <taxon>Oomycota</taxon>
        <taxon>Peronosporomycetes</taxon>
        <taxon>Peronosporales</taxon>
        <taxon>Peronosporaceae</taxon>
        <taxon>Phytophthora</taxon>
    </lineage>
</organism>
<evidence type="ECO:0000313" key="1">
    <source>
        <dbReference type="EMBL" id="EEY57099.1"/>
    </source>
</evidence>
<accession>D0P2W0</accession>
<dbReference type="OrthoDB" id="143378at2759"/>
<dbReference type="RefSeq" id="XP_002895357.1">
    <property type="nucleotide sequence ID" value="XM_002895311.1"/>
</dbReference>
<sequence length="154" mass="17909">MLRYSHYVETDTPHESWTGGVTTEYLVSEYAAGTLPGDPNAPDWRCESRYPKNGPRCLMWKDSKAIVFAKGRGYYRTPSLCAPPRLYRYKHMTGMEISPLEQSRNAVDCLSCKLAKPQRMSYKSVHPSRSIVCCKKLMTDVCYYGEVWDWKWCW</sequence>
<dbReference type="HOGENOM" id="CLU_1707723_0_0_1"/>
<reference evidence="2" key="1">
    <citation type="journal article" date="2009" name="Nature">
        <title>Genome sequence and analysis of the Irish potato famine pathogen Phytophthora infestans.</title>
        <authorList>
            <consortium name="The Broad Institute Genome Sequencing Platform"/>
            <person name="Haas B.J."/>
            <person name="Kamoun S."/>
            <person name="Zody M.C."/>
            <person name="Jiang R.H."/>
            <person name="Handsaker R.E."/>
            <person name="Cano L.M."/>
            <person name="Grabherr M."/>
            <person name="Kodira C.D."/>
            <person name="Raffaele S."/>
            <person name="Torto-Alalibo T."/>
            <person name="Bozkurt T.O."/>
            <person name="Ah-Fong A.M."/>
            <person name="Alvarado L."/>
            <person name="Anderson V.L."/>
            <person name="Armstrong M.R."/>
            <person name="Avrova A."/>
            <person name="Baxter L."/>
            <person name="Beynon J."/>
            <person name="Boevink P.C."/>
            <person name="Bollmann S.R."/>
            <person name="Bos J.I."/>
            <person name="Bulone V."/>
            <person name="Cai G."/>
            <person name="Cakir C."/>
            <person name="Carrington J.C."/>
            <person name="Chawner M."/>
            <person name="Conti L."/>
            <person name="Costanzo S."/>
            <person name="Ewan R."/>
            <person name="Fahlgren N."/>
            <person name="Fischbach M.A."/>
            <person name="Fugelstad J."/>
            <person name="Gilroy E.M."/>
            <person name="Gnerre S."/>
            <person name="Green P.J."/>
            <person name="Grenville-Briggs L.J."/>
            <person name="Griffith J."/>
            <person name="Grunwald N.J."/>
            <person name="Horn K."/>
            <person name="Horner N.R."/>
            <person name="Hu C.H."/>
            <person name="Huitema E."/>
            <person name="Jeong D.H."/>
            <person name="Jones A.M."/>
            <person name="Jones J.D."/>
            <person name="Jones R.W."/>
            <person name="Karlsson E.K."/>
            <person name="Kunjeti S.G."/>
            <person name="Lamour K."/>
            <person name="Liu Z."/>
            <person name="Ma L."/>
            <person name="Maclean D."/>
            <person name="Chibucos M.C."/>
            <person name="McDonald H."/>
            <person name="McWalters J."/>
            <person name="Meijer H.J."/>
            <person name="Morgan W."/>
            <person name="Morris P.F."/>
            <person name="Munro C.A."/>
            <person name="O'Neill K."/>
            <person name="Ospina-Giraldo M."/>
            <person name="Pinzon A."/>
            <person name="Pritchard L."/>
            <person name="Ramsahoye B."/>
            <person name="Ren Q."/>
            <person name="Restrepo S."/>
            <person name="Roy S."/>
            <person name="Sadanandom A."/>
            <person name="Savidor A."/>
            <person name="Schornack S."/>
            <person name="Schwartz D.C."/>
            <person name="Schumann U.D."/>
            <person name="Schwessinger B."/>
            <person name="Seyer L."/>
            <person name="Sharpe T."/>
            <person name="Silvar C."/>
            <person name="Song J."/>
            <person name="Studholme D.J."/>
            <person name="Sykes S."/>
            <person name="Thines M."/>
            <person name="van de Vondervoort P.J."/>
            <person name="Phuntumart V."/>
            <person name="Wawra S."/>
            <person name="Weide R."/>
            <person name="Win J."/>
            <person name="Young C."/>
            <person name="Zhou S."/>
            <person name="Fry W."/>
            <person name="Meyers B.C."/>
            <person name="van West P."/>
            <person name="Ristaino J."/>
            <person name="Govers F."/>
            <person name="Birch P.R."/>
            <person name="Whisson S.C."/>
            <person name="Judelson H.S."/>
            <person name="Nusbaum C."/>
        </authorList>
    </citation>
    <scope>NUCLEOTIDE SEQUENCE [LARGE SCALE GENOMIC DNA]</scope>
    <source>
        <strain evidence="2">T30-4</strain>
    </source>
</reference>
<dbReference type="KEGG" id="pif:PITG_20957"/>
<dbReference type="VEuPathDB" id="FungiDB:PITG_20957"/>
<dbReference type="Proteomes" id="UP000006643">
    <property type="component" value="Unassembled WGS sequence"/>
</dbReference>